<dbReference type="Pfam" id="PF03936">
    <property type="entry name" value="Terpene_synth_C"/>
    <property type="match status" value="1"/>
</dbReference>
<dbReference type="InterPro" id="IPR001906">
    <property type="entry name" value="Terpene_synth_N"/>
</dbReference>
<dbReference type="InterPro" id="IPR036965">
    <property type="entry name" value="Terpene_synth_N_sf"/>
</dbReference>
<accession>A0A2P6PJE8</accession>
<keyword evidence="9" id="KW-1185">Reference proteome</keyword>
<comment type="similarity">
    <text evidence="5">Belongs to the terpene synthase family. Tpsb subfamily.</text>
</comment>
<dbReference type="InterPro" id="IPR008930">
    <property type="entry name" value="Terpenoid_cyclase/PrenylTrfase"/>
</dbReference>
<reference evidence="8 9" key="1">
    <citation type="journal article" date="2018" name="Nat. Genet.">
        <title>The Rosa genome provides new insights in the design of modern roses.</title>
        <authorList>
            <person name="Bendahmane M."/>
        </authorList>
    </citation>
    <scope>NUCLEOTIDE SEQUENCE [LARGE SCALE GENOMIC DNA]</scope>
    <source>
        <strain evidence="9">cv. Old Blush</strain>
    </source>
</reference>
<dbReference type="SUPFAM" id="SSF48239">
    <property type="entry name" value="Terpenoid cyclases/Protein prenyltransferases"/>
    <property type="match status" value="1"/>
</dbReference>
<dbReference type="Pfam" id="PF01397">
    <property type="entry name" value="Terpene_synth"/>
    <property type="match status" value="1"/>
</dbReference>
<comment type="caution">
    <text evidence="8">The sequence shown here is derived from an EMBL/GenBank/DDBJ whole genome shotgun (WGS) entry which is preliminary data.</text>
</comment>
<dbReference type="Proteomes" id="UP000238479">
    <property type="component" value="Chromosome 6"/>
</dbReference>
<name>A0A2P6PJE8_ROSCH</name>
<evidence type="ECO:0000256" key="5">
    <source>
        <dbReference type="ARBA" id="ARBA00033744"/>
    </source>
</evidence>
<comment type="cofactor">
    <cofactor evidence="1">
        <name>Mg(2+)</name>
        <dbReference type="ChEBI" id="CHEBI:18420"/>
    </cofactor>
</comment>
<dbReference type="GO" id="GO:0016102">
    <property type="term" value="P:diterpenoid biosynthetic process"/>
    <property type="evidence" value="ECO:0007669"/>
    <property type="project" value="InterPro"/>
</dbReference>
<proteinExistence type="inferred from homology"/>
<dbReference type="SMR" id="A0A2P6PJE8"/>
<dbReference type="GO" id="GO:0000287">
    <property type="term" value="F:magnesium ion binding"/>
    <property type="evidence" value="ECO:0007669"/>
    <property type="project" value="InterPro"/>
</dbReference>
<keyword evidence="2" id="KW-0479">Metal-binding</keyword>
<evidence type="ECO:0000256" key="2">
    <source>
        <dbReference type="ARBA" id="ARBA00022723"/>
    </source>
</evidence>
<evidence type="ECO:0000259" key="6">
    <source>
        <dbReference type="Pfam" id="PF01397"/>
    </source>
</evidence>
<dbReference type="EMBL" id="PDCK01000044">
    <property type="protein sequence ID" value="PRQ22050.1"/>
    <property type="molecule type" value="Genomic_DNA"/>
</dbReference>
<dbReference type="SFLD" id="SFLDG01019">
    <property type="entry name" value="Terpene_Cyclase_Like_1_C_Termi"/>
    <property type="match status" value="1"/>
</dbReference>
<dbReference type="EC" id="4.2.3.-" evidence="8"/>
<dbReference type="GO" id="GO:0010333">
    <property type="term" value="F:terpene synthase activity"/>
    <property type="evidence" value="ECO:0007669"/>
    <property type="project" value="InterPro"/>
</dbReference>
<gene>
    <name evidence="8" type="ORF">RchiOBHm_Chr6g0246001</name>
</gene>
<dbReference type="OrthoDB" id="1877784at2759"/>
<evidence type="ECO:0000256" key="3">
    <source>
        <dbReference type="ARBA" id="ARBA00022842"/>
    </source>
</evidence>
<dbReference type="InterPro" id="IPR005630">
    <property type="entry name" value="Terpene_synthase_metal-bd"/>
</dbReference>
<evidence type="ECO:0000259" key="7">
    <source>
        <dbReference type="Pfam" id="PF03936"/>
    </source>
</evidence>
<dbReference type="InterPro" id="IPR050148">
    <property type="entry name" value="Terpene_synthase-like"/>
</dbReference>
<protein>
    <submittedName>
        <fullName evidence="8">Putative lyase</fullName>
        <ecNumber evidence="8">4.2.3.-</ecNumber>
    </submittedName>
</protein>
<dbReference type="SUPFAM" id="SSF48576">
    <property type="entry name" value="Terpenoid synthases"/>
    <property type="match status" value="1"/>
</dbReference>
<dbReference type="OMA" id="GCMKFAL"/>
<dbReference type="CDD" id="cd00684">
    <property type="entry name" value="Terpene_cyclase_plant_C1"/>
    <property type="match status" value="1"/>
</dbReference>
<dbReference type="AlphaFoldDB" id="A0A2P6PJE8"/>
<feature type="domain" description="Terpene synthase metal-binding" evidence="7">
    <location>
        <begin position="259"/>
        <end position="501"/>
    </location>
</feature>
<dbReference type="Gene3D" id="1.50.10.130">
    <property type="entry name" value="Terpene synthase, N-terminal domain"/>
    <property type="match status" value="1"/>
</dbReference>
<dbReference type="InterPro" id="IPR008949">
    <property type="entry name" value="Isoprenoid_synthase_dom_sf"/>
</dbReference>
<dbReference type="STRING" id="74649.A0A2P6PJE8"/>
<feature type="domain" description="Terpene synthase N-terminal" evidence="6">
    <location>
        <begin position="30"/>
        <end position="202"/>
    </location>
</feature>
<dbReference type="InterPro" id="IPR034741">
    <property type="entry name" value="Terpene_cyclase-like_1_C"/>
</dbReference>
<organism evidence="8 9">
    <name type="scientific">Rosa chinensis</name>
    <name type="common">China rose</name>
    <dbReference type="NCBI Taxonomy" id="74649"/>
    <lineage>
        <taxon>Eukaryota</taxon>
        <taxon>Viridiplantae</taxon>
        <taxon>Streptophyta</taxon>
        <taxon>Embryophyta</taxon>
        <taxon>Tracheophyta</taxon>
        <taxon>Spermatophyta</taxon>
        <taxon>Magnoliopsida</taxon>
        <taxon>eudicotyledons</taxon>
        <taxon>Gunneridae</taxon>
        <taxon>Pentapetalae</taxon>
        <taxon>rosids</taxon>
        <taxon>fabids</taxon>
        <taxon>Rosales</taxon>
        <taxon>Rosaceae</taxon>
        <taxon>Rosoideae</taxon>
        <taxon>Rosoideae incertae sedis</taxon>
        <taxon>Rosa</taxon>
    </lineage>
</organism>
<evidence type="ECO:0000313" key="8">
    <source>
        <dbReference type="EMBL" id="PRQ22050.1"/>
    </source>
</evidence>
<dbReference type="Gene3D" id="1.10.600.10">
    <property type="entry name" value="Farnesyl Diphosphate Synthase"/>
    <property type="match status" value="1"/>
</dbReference>
<evidence type="ECO:0000313" key="9">
    <source>
        <dbReference type="Proteomes" id="UP000238479"/>
    </source>
</evidence>
<keyword evidence="3" id="KW-0460">Magnesium</keyword>
<dbReference type="FunFam" id="1.50.10.130:FF:000001">
    <property type="entry name" value="Isoprene synthase, chloroplastic"/>
    <property type="match status" value="1"/>
</dbReference>
<dbReference type="PANTHER" id="PTHR31225:SF221">
    <property type="entry name" value="(-)-GERMACRENE D SYNTHASE"/>
    <property type="match status" value="1"/>
</dbReference>
<dbReference type="FunFam" id="1.10.600.10:FF:000007">
    <property type="entry name" value="Isoprene synthase, chloroplastic"/>
    <property type="match status" value="1"/>
</dbReference>
<evidence type="ECO:0000256" key="1">
    <source>
        <dbReference type="ARBA" id="ARBA00001946"/>
    </source>
</evidence>
<dbReference type="SFLD" id="SFLDS00005">
    <property type="entry name" value="Isoprenoid_Synthase_Type_I"/>
    <property type="match status" value="1"/>
</dbReference>
<evidence type="ECO:0000256" key="4">
    <source>
        <dbReference type="ARBA" id="ARBA00023239"/>
    </source>
</evidence>
<sequence length="559" mass="64703">MSLQILASQAQRPDAVTDVKRPSANFTPSIWGDHFLSYATTEVDIKLEQHVRELKEEVKRMLIDSFKNPSQQLDLVDDIQRLGVSYHFENEIDEILKQIHHNYSYGSEDDLYTTALCFRLLRQQGYNVSCDMFNKYMEANDQKFKASLVSDVSGLLSLYEAAHLRIQGEDILEEALAFTTTHLESIKHSLSPPISKQVAHSLIQPLRKGITRVEARYYLSIYHERDSHNETLLTFAKLDFNLLQQVHQKELCEITRWWKDLDVRNTLPFIRDRVTKAYFVWVLSVYFEPQYSFARRTSCKVTAMTSIMDDIYDAYGTLEELELFTKAIQRWDICAIDLLPADYMKVCYKALLEVYTEIEEELAKEKKLYRIHYAREAMKKQAENYFLEAKWLHQKHIPGMDEYMTVALVTTGYPMLITTSFVGMGDIATQDSFDWLATYPKAVKAVAVVGRLMDDIADHKFEQKRGHVIASAVECYMKEYGATEEEAIIELRRKVSDAWKDLNESFLLPNVVPRPLLTRIINFACATDVVYKYGNGYTTLHDTVLKDFVISTLVQPVPV</sequence>
<dbReference type="Gramene" id="PRQ22050">
    <property type="protein sequence ID" value="PRQ22050"/>
    <property type="gene ID" value="RchiOBHm_Chr6g0246001"/>
</dbReference>
<dbReference type="PANTHER" id="PTHR31225">
    <property type="entry name" value="OS04G0344100 PROTEIN-RELATED"/>
    <property type="match status" value="1"/>
</dbReference>
<keyword evidence="4 8" id="KW-0456">Lyase</keyword>
<dbReference type="InterPro" id="IPR044814">
    <property type="entry name" value="Terpene_cyclase_plant_C1"/>
</dbReference>